<comment type="caution">
    <text evidence="4">The sequence shown here is derived from an EMBL/GenBank/DDBJ whole genome shotgun (WGS) entry which is preliminary data.</text>
</comment>
<name>A0A225DPR3_9BACT</name>
<feature type="chain" id="PRO_5012804698" description="Ysc84 actin-binding domain-containing protein" evidence="2">
    <location>
        <begin position="22"/>
        <end position="277"/>
    </location>
</feature>
<feature type="domain" description="Ysc84 actin-binding" evidence="3">
    <location>
        <begin position="100"/>
        <end position="200"/>
    </location>
</feature>
<dbReference type="PANTHER" id="PTHR15629:SF2">
    <property type="entry name" value="SH3 DOMAIN-CONTAINING YSC84-LIKE PROTEIN 1"/>
    <property type="match status" value="1"/>
</dbReference>
<evidence type="ECO:0000313" key="4">
    <source>
        <dbReference type="EMBL" id="OWK40588.1"/>
    </source>
</evidence>
<feature type="signal peptide" evidence="2">
    <location>
        <begin position="1"/>
        <end position="21"/>
    </location>
</feature>
<dbReference type="CDD" id="cd11524">
    <property type="entry name" value="SYLF"/>
    <property type="match status" value="1"/>
</dbReference>
<dbReference type="InterPro" id="IPR051702">
    <property type="entry name" value="SH3_domain_YSC84-like"/>
</dbReference>
<reference evidence="5" key="1">
    <citation type="submission" date="2017-06" db="EMBL/GenBank/DDBJ databases">
        <title>Genome analysis of Fimbriiglobus ruber SP5, the first member of the order Planctomycetales with confirmed chitinolytic capability.</title>
        <authorList>
            <person name="Ravin N.V."/>
            <person name="Rakitin A.L."/>
            <person name="Ivanova A.A."/>
            <person name="Beletsky A.V."/>
            <person name="Kulichevskaya I.S."/>
            <person name="Mardanov A.V."/>
            <person name="Dedysh S.N."/>
        </authorList>
    </citation>
    <scope>NUCLEOTIDE SEQUENCE [LARGE SCALE GENOMIC DNA]</scope>
    <source>
        <strain evidence="5">SP5</strain>
    </source>
</reference>
<evidence type="ECO:0000313" key="5">
    <source>
        <dbReference type="Proteomes" id="UP000214646"/>
    </source>
</evidence>
<dbReference type="GO" id="GO:0035091">
    <property type="term" value="F:phosphatidylinositol binding"/>
    <property type="evidence" value="ECO:0007669"/>
    <property type="project" value="TreeGrafter"/>
</dbReference>
<proteinExistence type="predicted"/>
<sequence length="277" mass="28656">MTRYMLAALAITGYWVSAARALPPSPQQTLREATETLEELATIPNKGIPTALLSEAHGVAIIPRVIKAGFVFGGCGGHGLVLAKDKAGNWGEPVFINIGGASVGLQAGVESTDVVLVFRSRKSLDRLFEGKGKITLGVDAAVAAGPVGRTAAAATDAKLQAEIMSYSRSRGLFAGVSLDGAAIHADANSNAQYRRDVSPMDRKLADGLRAKLVELSGPPPVVEIRPGQPAPPVIYPPVSPLPPRVPPVPMPPMPVPPGVPPTVPVPPGVPPTVPTQP</sequence>
<evidence type="ECO:0000259" key="3">
    <source>
        <dbReference type="Pfam" id="PF04366"/>
    </source>
</evidence>
<feature type="region of interest" description="Disordered" evidence="1">
    <location>
        <begin position="249"/>
        <end position="277"/>
    </location>
</feature>
<dbReference type="OrthoDB" id="9782434at2"/>
<evidence type="ECO:0000256" key="2">
    <source>
        <dbReference type="SAM" id="SignalP"/>
    </source>
</evidence>
<organism evidence="4 5">
    <name type="scientific">Fimbriiglobus ruber</name>
    <dbReference type="NCBI Taxonomy" id="1908690"/>
    <lineage>
        <taxon>Bacteria</taxon>
        <taxon>Pseudomonadati</taxon>
        <taxon>Planctomycetota</taxon>
        <taxon>Planctomycetia</taxon>
        <taxon>Gemmatales</taxon>
        <taxon>Gemmataceae</taxon>
        <taxon>Fimbriiglobus</taxon>
    </lineage>
</organism>
<keyword evidence="2" id="KW-0732">Signal</keyword>
<evidence type="ECO:0000256" key="1">
    <source>
        <dbReference type="SAM" id="MobiDB-lite"/>
    </source>
</evidence>
<gene>
    <name evidence="4" type="ORF">FRUB_05507</name>
</gene>
<dbReference type="Proteomes" id="UP000214646">
    <property type="component" value="Unassembled WGS sequence"/>
</dbReference>
<dbReference type="PANTHER" id="PTHR15629">
    <property type="entry name" value="SH3YL1 PROTEIN"/>
    <property type="match status" value="1"/>
</dbReference>
<dbReference type="RefSeq" id="WP_088256485.1">
    <property type="nucleotide sequence ID" value="NZ_NIDE01000008.1"/>
</dbReference>
<accession>A0A225DPR3</accession>
<dbReference type="EMBL" id="NIDE01000008">
    <property type="protein sequence ID" value="OWK40588.1"/>
    <property type="molecule type" value="Genomic_DNA"/>
</dbReference>
<dbReference type="AlphaFoldDB" id="A0A225DPR3"/>
<protein>
    <recommendedName>
        <fullName evidence="3">Ysc84 actin-binding domain-containing protein</fullName>
    </recommendedName>
</protein>
<dbReference type="Pfam" id="PF04366">
    <property type="entry name" value="Ysc84"/>
    <property type="match status" value="1"/>
</dbReference>
<dbReference type="InterPro" id="IPR007461">
    <property type="entry name" value="Ysc84_actin-binding"/>
</dbReference>
<keyword evidence="5" id="KW-1185">Reference proteome</keyword>